<dbReference type="PATRIC" id="fig|935700.4.peg.3099"/>
<dbReference type="EMBL" id="JYFE01000052">
    <property type="protein sequence ID" value="KIT15295.1"/>
    <property type="molecule type" value="Genomic_DNA"/>
</dbReference>
<keyword evidence="3" id="KW-1185">Reference proteome</keyword>
<evidence type="ECO:0000313" key="2">
    <source>
        <dbReference type="EMBL" id="KIT15295.1"/>
    </source>
</evidence>
<dbReference type="SUPFAM" id="SSF56219">
    <property type="entry name" value="DNase I-like"/>
    <property type="match status" value="1"/>
</dbReference>
<dbReference type="RefSeq" id="WP_052500996.1">
    <property type="nucleotide sequence ID" value="NZ_FZPF01000009.1"/>
</dbReference>
<sequence>MPRQGSAQEKTIRIATFESGLGRKGPGIMMRDVTREEDQAAAALDVIANVDADVILLGDIDWDIEGRGLGAIQDALAARGANYPYSVARKPNSGIPSGYDLDGNGRSHEARDALGYGRFTGDSGLALLSRIPLGPVSDHGAVPWDAPAGLVPERVTLPVATTAQWVVPLAETGITLVTLAAGTPVFDGPEDRNGHRNAAELALSTRLAEASPLPILLGRANLDPVDGDGQLEAIRALLSHPGWFDPEPRGHGGGGAGHLGDPALDTAAWDGPGPLRVDYILPARGLVVMDAGVLWPPAEDPLLKTVEQAGAGRAVWVDIALP</sequence>
<dbReference type="AlphaFoldDB" id="A0A0D1EHK4"/>
<dbReference type="InterPro" id="IPR005135">
    <property type="entry name" value="Endo/exonuclease/phosphatase"/>
</dbReference>
<accession>A0A0D1EHK4</accession>
<dbReference type="STRING" id="935700.jaqu_29980"/>
<dbReference type="Pfam" id="PF03372">
    <property type="entry name" value="Exo_endo_phos"/>
    <property type="match status" value="1"/>
</dbReference>
<proteinExistence type="predicted"/>
<feature type="domain" description="Endonuclease/exonuclease/phosphatase" evidence="1">
    <location>
        <begin position="33"/>
        <end position="298"/>
    </location>
</feature>
<name>A0A0D1EHK4_9RHOB</name>
<reference evidence="2 3" key="1">
    <citation type="submission" date="2015-02" db="EMBL/GenBank/DDBJ databases">
        <title>Genome Sequence of Jannaschia aquimarina DSM28248, a member of the Roseobacter clade.</title>
        <authorList>
            <person name="Voget S."/>
            <person name="Daniel R."/>
        </authorList>
    </citation>
    <scope>NUCLEOTIDE SEQUENCE [LARGE SCALE GENOMIC DNA]</scope>
    <source>
        <strain evidence="2 3">GSW-M26</strain>
    </source>
</reference>
<gene>
    <name evidence="2" type="ORF">jaqu_29980</name>
</gene>
<dbReference type="InterPro" id="IPR036691">
    <property type="entry name" value="Endo/exonu/phosph_ase_sf"/>
</dbReference>
<evidence type="ECO:0000259" key="1">
    <source>
        <dbReference type="Pfam" id="PF03372"/>
    </source>
</evidence>
<protein>
    <recommendedName>
        <fullName evidence="1">Endonuclease/exonuclease/phosphatase domain-containing protein</fullName>
    </recommendedName>
</protein>
<evidence type="ECO:0000313" key="3">
    <source>
        <dbReference type="Proteomes" id="UP000032232"/>
    </source>
</evidence>
<dbReference type="Gene3D" id="3.60.10.10">
    <property type="entry name" value="Endonuclease/exonuclease/phosphatase"/>
    <property type="match status" value="1"/>
</dbReference>
<dbReference type="GO" id="GO:0003824">
    <property type="term" value="F:catalytic activity"/>
    <property type="evidence" value="ECO:0007669"/>
    <property type="project" value="InterPro"/>
</dbReference>
<comment type="caution">
    <text evidence="2">The sequence shown here is derived from an EMBL/GenBank/DDBJ whole genome shotgun (WGS) entry which is preliminary data.</text>
</comment>
<organism evidence="2 3">
    <name type="scientific">Jannaschia aquimarina</name>
    <dbReference type="NCBI Taxonomy" id="935700"/>
    <lineage>
        <taxon>Bacteria</taxon>
        <taxon>Pseudomonadati</taxon>
        <taxon>Pseudomonadota</taxon>
        <taxon>Alphaproteobacteria</taxon>
        <taxon>Rhodobacterales</taxon>
        <taxon>Roseobacteraceae</taxon>
        <taxon>Jannaschia</taxon>
    </lineage>
</organism>
<dbReference type="Proteomes" id="UP000032232">
    <property type="component" value="Unassembled WGS sequence"/>
</dbReference>